<dbReference type="InterPro" id="IPR011146">
    <property type="entry name" value="HIT-like"/>
</dbReference>
<evidence type="ECO:0000313" key="5">
    <source>
        <dbReference type="EMBL" id="ACJ84416.1"/>
    </source>
</evidence>
<evidence type="ECO:0000256" key="2">
    <source>
        <dbReference type="SAM" id="MobiDB-lite"/>
    </source>
</evidence>
<keyword evidence="1" id="KW-0175">Coiled coil</keyword>
<proteinExistence type="evidence at transcript level"/>
<dbReference type="InterPro" id="IPR036265">
    <property type="entry name" value="HIT-like_sf"/>
</dbReference>
<dbReference type="PANTHER" id="PTHR45023:SF4">
    <property type="entry name" value="GLYCINE-RICH PROTEIN-RELATED"/>
    <property type="match status" value="1"/>
</dbReference>
<dbReference type="Pfam" id="PF01230">
    <property type="entry name" value="HIT"/>
    <property type="match status" value="1"/>
</dbReference>
<feature type="region of interest" description="Disordered" evidence="2">
    <location>
        <begin position="1"/>
        <end position="24"/>
    </location>
</feature>
<dbReference type="GO" id="GO:0047627">
    <property type="term" value="F:adenylylsulfatase activity"/>
    <property type="evidence" value="ECO:0007669"/>
    <property type="project" value="UniProtKB-ARBA"/>
</dbReference>
<dbReference type="Pfam" id="PF14303">
    <property type="entry name" value="NAM-associated"/>
    <property type="match status" value="1"/>
</dbReference>
<dbReference type="InterPro" id="IPR001310">
    <property type="entry name" value="Histidine_triad_HIT"/>
</dbReference>
<dbReference type="ExpressionAtlas" id="B7FI37">
    <property type="expression patterns" value="differential"/>
</dbReference>
<organism evidence="5">
    <name type="scientific">Medicago truncatula</name>
    <name type="common">Barrel medic</name>
    <name type="synonym">Medicago tribuloides</name>
    <dbReference type="NCBI Taxonomy" id="3880"/>
    <lineage>
        <taxon>Eukaryota</taxon>
        <taxon>Viridiplantae</taxon>
        <taxon>Streptophyta</taxon>
        <taxon>Embryophyta</taxon>
        <taxon>Tracheophyta</taxon>
        <taxon>Spermatophyta</taxon>
        <taxon>Magnoliopsida</taxon>
        <taxon>eudicotyledons</taxon>
        <taxon>Gunneridae</taxon>
        <taxon>Pentapetalae</taxon>
        <taxon>rosids</taxon>
        <taxon>fabids</taxon>
        <taxon>Fabales</taxon>
        <taxon>Fabaceae</taxon>
        <taxon>Papilionoideae</taxon>
        <taxon>50 kb inversion clade</taxon>
        <taxon>NPAAA clade</taxon>
        <taxon>Hologalegina</taxon>
        <taxon>IRL clade</taxon>
        <taxon>Trifolieae</taxon>
        <taxon>Medicago</taxon>
    </lineage>
</organism>
<feature type="domain" description="HIT" evidence="3">
    <location>
        <begin position="30"/>
        <end position="74"/>
    </location>
</feature>
<feature type="domain" description="No apical meristem-associated C-terminal" evidence="4">
    <location>
        <begin position="207"/>
        <end position="373"/>
    </location>
</feature>
<evidence type="ECO:0000259" key="3">
    <source>
        <dbReference type="Pfam" id="PF01230"/>
    </source>
</evidence>
<sequence>MAPEKEAVLATTLSASESDPPTMFDRSIIKRENPSTVFYEDDEVLAFRDIAPEAPPHIIIIPKSRNGLTGLSKAQVPQSSSPVGLNNITLGEEQQSTQKRKRTRFTPGEDKVLIQAWLIVPKNAAAEANQRADSFWLRIKNTYNEHRGHFKPRGVSQIKSRWHKLNSIVHKFVGCYKVAFEKKKSGSSESDIMGEAYTLYYQDEGEQFKLEYAWRLLKDEPKWSNTSFEVGGKRTKISASGAYSTTSNLDTPSSCEYNAASPTLLCLTGTEVEERKGKSKSEETSSVVCLCQTGTEVEKGKEKSKSEETSSVNVELIEVKEIPKTKVLVMAEMARVQDEQNKLKEKELNLREREFELEFLFKDISGMKARQQRDHEMLCNVIREKYGIM</sequence>
<name>B7FI37_MEDTR</name>
<dbReference type="InterPro" id="IPR029466">
    <property type="entry name" value="NAM-associated_C"/>
</dbReference>
<evidence type="ECO:0000259" key="4">
    <source>
        <dbReference type="Pfam" id="PF14303"/>
    </source>
</evidence>
<dbReference type="PANTHER" id="PTHR45023">
    <property type="match status" value="1"/>
</dbReference>
<protein>
    <submittedName>
        <fullName evidence="5">Uncharacterized protein</fullName>
    </submittedName>
</protein>
<dbReference type="SUPFAM" id="SSF54197">
    <property type="entry name" value="HIT-like"/>
    <property type="match status" value="1"/>
</dbReference>
<accession>B7FI37</accession>
<dbReference type="PRINTS" id="PR00332">
    <property type="entry name" value="HISTRIAD"/>
</dbReference>
<reference evidence="5" key="1">
    <citation type="submission" date="2008-12" db="EMBL/GenBank/DDBJ databases">
        <title>Medicago truncatula full length cdna cloning project.</title>
        <authorList>
            <person name="Moskal W."/>
            <person name="Chan A."/>
            <person name="Cheung F."/>
            <person name="Xiao Y."/>
            <person name="Town C.D."/>
        </authorList>
    </citation>
    <scope>NUCLEOTIDE SEQUENCE</scope>
</reference>
<evidence type="ECO:0000256" key="1">
    <source>
        <dbReference type="SAM" id="Coils"/>
    </source>
</evidence>
<feature type="coiled-coil region" evidence="1">
    <location>
        <begin position="329"/>
        <end position="356"/>
    </location>
</feature>
<dbReference type="Gene3D" id="3.30.428.10">
    <property type="entry name" value="HIT-like"/>
    <property type="match status" value="1"/>
</dbReference>
<dbReference type="AlphaFoldDB" id="B7FI37"/>
<dbReference type="EMBL" id="BT051754">
    <property type="protein sequence ID" value="ACJ84416.1"/>
    <property type="molecule type" value="mRNA"/>
</dbReference>